<keyword evidence="2" id="KW-1185">Reference proteome</keyword>
<dbReference type="Proteomes" id="UP001320706">
    <property type="component" value="Unassembled WGS sequence"/>
</dbReference>
<keyword evidence="1" id="KW-0067">ATP-binding</keyword>
<name>A0ACC3SKX4_9PEZI</name>
<evidence type="ECO:0000313" key="1">
    <source>
        <dbReference type="EMBL" id="KAK8217419.1"/>
    </source>
</evidence>
<proteinExistence type="predicted"/>
<keyword evidence="1" id="KW-0547">Nucleotide-binding</keyword>
<protein>
    <submittedName>
        <fullName evidence="1">ATP-binding cassette transporter snq2</fullName>
    </submittedName>
</protein>
<gene>
    <name evidence="1" type="primary">SNQ2_1</name>
    <name evidence="1" type="ORF">M8818_001175</name>
</gene>
<comment type="caution">
    <text evidence="1">The sequence shown here is derived from an EMBL/GenBank/DDBJ whole genome shotgun (WGS) entry which is preliminary data.</text>
</comment>
<organism evidence="1 2">
    <name type="scientific">Zalaria obscura</name>
    <dbReference type="NCBI Taxonomy" id="2024903"/>
    <lineage>
        <taxon>Eukaryota</taxon>
        <taxon>Fungi</taxon>
        <taxon>Dikarya</taxon>
        <taxon>Ascomycota</taxon>
        <taxon>Pezizomycotina</taxon>
        <taxon>Dothideomycetes</taxon>
        <taxon>Dothideomycetidae</taxon>
        <taxon>Dothideales</taxon>
        <taxon>Zalariaceae</taxon>
        <taxon>Zalaria</taxon>
    </lineage>
</organism>
<dbReference type="EMBL" id="JAMKPW020000005">
    <property type="protein sequence ID" value="KAK8217419.1"/>
    <property type="molecule type" value="Genomic_DNA"/>
</dbReference>
<sequence length="1556" mass="174388">MWNTSVPDDGRMRSESLNQNQWHNAQSENAMGNFNEARSPSDSSDDYDREGTWGERDAGRPNEVMAMEDYENLRRQLTNLSKSRSKDDERSLAHSLSRRSTGRRASRQVTRRTTRRDEESQVGDVDAAPQDGRDEDDFELDAFMKEGHFEKRHEGKSAKKVGVVYKNLTVKGVGSSATFVKTLPDAILGTFGPDLYRLVSRFVPILKFKSGPTRTLINDFTGCVRDGEMLLVLGKPGSGCSTFLKAIANNRESYAQVTGDVSYGGIPADKQKKMYRGEVNYNPEDDVHFATLNVWQTFMFALKTKTKKKAMQDIPVIANALMKMFGISHTKYTLVGDEYTRGVSGGERKRVSIAETLASKSTVVCWDNSTRGLDASTALDYAKSLRIMTDISNRTTLVTLYQAGEGIYELMDKVLVIDEGRCVFQGPAKEARQYFVDLGYHAPDRQTTADFLTAVTDPIERQFREGCEASTPKGSVALERAFRESPFYTRLLQDIETYEQHLEQTNHSDAKQFEEAVQEGKSKLVRKKSPYTVSFVRQVMACTQREFWLLFGDSTTLWTKVFIIISNGLIVGSLFYGQPMNTEGAFSRGGSLFFSILFLGWLQLTELMKAVSGRSVVARHKDYAFYRPSAVSAARVVADFPVILVQVCIFAVIMYFMTNLDVDVSKFWIFFLFIYVNTITITALYRMFAALSPTIDDAVRFSGISLNLLIIYTGYVIPKTQLLDKYIWFGWLYYLNPIAYSFEAVLTNEFSGRTMECASEQLVPQGPDIDPAFQGCALSGAGVSQTTVSGTAYLQTTYNYTRSHLWRNFGVVIAYTVLYLLVTIAATELFSFTNEGGGALIFKKSKKAKKQVKEAPAGDEEKAVSGSDSSDSSATIAADGTTGEHEQEEALKGLSNSESIFTWQNVEYTVPYQGGERKLLNGVNGYAKPGVMVALMGASGAGKTTLLNTLAQRQRMGVVSGDMLVDGQPLGRSFQRGTGFCEQMDLHDQTATIREALEFSAILRQEASVPRAEKIAYVDKIIDLLELNEMQDAVIMSLGVEQRKRLTIGVELAAKPSLLLFLDEPTSGLDSQSAYSIVRFLKKLSAAGQAIVCTIHQPSSQLIQQFDMILALNPGGNCFYFGPVGENGKDVVKYFSDRGVTCPPQKNVAEFILETAAKSQRRADGTKIDWNQEWRDSEQAQDVLQQIEGLKRTRSQAVHDQNKEEGTEFAASTWLQTTMLTKRTFIQYWRDPSYLYGKLFVSVIVGIFNGFTFYMLGNSIQDMQNRMFTAFLILTIPPTVVNAVVPKFYMNMALWQARELPSRIYGWVAFCTAQVVAEIPIAIVSAVVYWLLWYWPTGLPTDSSTAGYVFLMTMLFFFFQASWGQWICAFAPSFTVISNVLPFFFVMFSLFNGVVRPYSMLPVFWKYWMYYVNPSTYWIGGVLAATLHDIPVECEPSETAQFNVPPGQTCRSYAGAFATQAGGYLLNPDATAGCMYCPYSVGDQYLSTLNIKADDKWRWFGVFLAFCISNWALVYFFIYTVRIRGWSFGFGFVFGTLGKAVKKVKSLFKRKPKEQQ</sequence>
<reference evidence="1" key="1">
    <citation type="submission" date="2024-02" db="EMBL/GenBank/DDBJ databases">
        <title>Metagenome Assembled Genome of Zalaria obscura JY119.</title>
        <authorList>
            <person name="Vighnesh L."/>
            <person name="Jagadeeshwari U."/>
            <person name="Venkata Ramana C."/>
            <person name="Sasikala C."/>
        </authorList>
    </citation>
    <scope>NUCLEOTIDE SEQUENCE</scope>
    <source>
        <strain evidence="1">JY119</strain>
    </source>
</reference>
<evidence type="ECO:0000313" key="2">
    <source>
        <dbReference type="Proteomes" id="UP001320706"/>
    </source>
</evidence>
<accession>A0ACC3SKX4</accession>